<evidence type="ECO:0000313" key="3">
    <source>
        <dbReference type="Proteomes" id="UP001189429"/>
    </source>
</evidence>
<name>A0ABN9X5B8_9DINO</name>
<keyword evidence="3" id="KW-1185">Reference proteome</keyword>
<sequence length="178" mass="18989">MTVLRQGCLPTPRHKVKNTFIDLDEELEVSGAESIWQRNATAPGRMGDRRTQSLPSSPRLQSSKKVGSSDTSSVIDSEGKETGYDTPDELLDDQQSEIGWSRSDMHSTLGELPPVSIWANAAEDGHDGAAADLCAWQQGWVVPGLMQFPVHFSAAAEPWAGAAAAAGEEGRPADGADT</sequence>
<dbReference type="EMBL" id="CAUYUJ010019918">
    <property type="protein sequence ID" value="CAK0894569.1"/>
    <property type="molecule type" value="Genomic_DNA"/>
</dbReference>
<reference evidence="2" key="1">
    <citation type="submission" date="2023-10" db="EMBL/GenBank/DDBJ databases">
        <authorList>
            <person name="Chen Y."/>
            <person name="Shah S."/>
            <person name="Dougan E. K."/>
            <person name="Thang M."/>
            <person name="Chan C."/>
        </authorList>
    </citation>
    <scope>NUCLEOTIDE SEQUENCE [LARGE SCALE GENOMIC DNA]</scope>
</reference>
<feature type="compositionally biased region" description="Low complexity" evidence="1">
    <location>
        <begin position="52"/>
        <end position="74"/>
    </location>
</feature>
<dbReference type="Proteomes" id="UP001189429">
    <property type="component" value="Unassembled WGS sequence"/>
</dbReference>
<protein>
    <submittedName>
        <fullName evidence="2">Uncharacterized protein</fullName>
    </submittedName>
</protein>
<feature type="compositionally biased region" description="Acidic residues" evidence="1">
    <location>
        <begin position="86"/>
        <end position="95"/>
    </location>
</feature>
<evidence type="ECO:0000313" key="2">
    <source>
        <dbReference type="EMBL" id="CAK0894569.1"/>
    </source>
</evidence>
<proteinExistence type="predicted"/>
<feature type="region of interest" description="Disordered" evidence="1">
    <location>
        <begin position="31"/>
        <end position="95"/>
    </location>
</feature>
<evidence type="ECO:0000256" key="1">
    <source>
        <dbReference type="SAM" id="MobiDB-lite"/>
    </source>
</evidence>
<gene>
    <name evidence="2" type="ORF">PCOR1329_LOCUS73587</name>
</gene>
<comment type="caution">
    <text evidence="2">The sequence shown here is derived from an EMBL/GenBank/DDBJ whole genome shotgun (WGS) entry which is preliminary data.</text>
</comment>
<feature type="non-terminal residue" evidence="2">
    <location>
        <position position="178"/>
    </location>
</feature>
<organism evidence="2 3">
    <name type="scientific">Prorocentrum cordatum</name>
    <dbReference type="NCBI Taxonomy" id="2364126"/>
    <lineage>
        <taxon>Eukaryota</taxon>
        <taxon>Sar</taxon>
        <taxon>Alveolata</taxon>
        <taxon>Dinophyceae</taxon>
        <taxon>Prorocentrales</taxon>
        <taxon>Prorocentraceae</taxon>
        <taxon>Prorocentrum</taxon>
    </lineage>
</organism>
<accession>A0ABN9X5B8</accession>